<keyword evidence="3" id="KW-1185">Reference proteome</keyword>
<sequence length="206" mass="23644">MAKEAFNRKRSIFCGPLEKELRKRLNSGRQHSVKWVKGIRSNIKCTVVQQAERNRAYPPAATVHHSAVSYPRGDPFSPMLFNLLTQDVIQEVAKGEITMTLYVEDMVMLTKSKQALHKELDRLHNWSWKNGLDINTRNPASNITYSYAKQGGYESKLDNFTCSNNNLELVNSYKYLGLTLQVPKNAFSEHIEERCMAVTKAIYDKE</sequence>
<proteinExistence type="predicted"/>
<comment type="caution">
    <text evidence="2">The sequence shown here is derived from an EMBL/GenBank/DDBJ whole genome shotgun (WGS) entry which is preliminary data.</text>
</comment>
<name>A0ABQ8S8C1_PERAM</name>
<dbReference type="PANTHER" id="PTHR47027">
    <property type="entry name" value="REVERSE TRANSCRIPTASE DOMAIN-CONTAINING PROTEIN"/>
    <property type="match status" value="1"/>
</dbReference>
<dbReference type="Pfam" id="PF00078">
    <property type="entry name" value="RVT_1"/>
    <property type="match status" value="1"/>
</dbReference>
<evidence type="ECO:0000259" key="1">
    <source>
        <dbReference type="PROSITE" id="PS50878"/>
    </source>
</evidence>
<dbReference type="InterPro" id="IPR000477">
    <property type="entry name" value="RT_dom"/>
</dbReference>
<evidence type="ECO:0000313" key="3">
    <source>
        <dbReference type="Proteomes" id="UP001148838"/>
    </source>
</evidence>
<reference evidence="2 3" key="1">
    <citation type="journal article" date="2022" name="Allergy">
        <title>Genome assembly and annotation of Periplaneta americana reveal a comprehensive cockroach allergen profile.</title>
        <authorList>
            <person name="Wang L."/>
            <person name="Xiong Q."/>
            <person name="Saelim N."/>
            <person name="Wang L."/>
            <person name="Nong W."/>
            <person name="Wan A.T."/>
            <person name="Shi M."/>
            <person name="Liu X."/>
            <person name="Cao Q."/>
            <person name="Hui J.H.L."/>
            <person name="Sookrung N."/>
            <person name="Leung T.F."/>
            <person name="Tungtrongchitr A."/>
            <person name="Tsui S.K.W."/>
        </authorList>
    </citation>
    <scope>NUCLEOTIDE SEQUENCE [LARGE SCALE GENOMIC DNA]</scope>
    <source>
        <strain evidence="2">PWHHKU_190912</strain>
    </source>
</reference>
<evidence type="ECO:0000313" key="2">
    <source>
        <dbReference type="EMBL" id="KAJ4430203.1"/>
    </source>
</evidence>
<dbReference type="PROSITE" id="PS50878">
    <property type="entry name" value="RT_POL"/>
    <property type="match status" value="1"/>
</dbReference>
<dbReference type="Proteomes" id="UP001148838">
    <property type="component" value="Unassembled WGS sequence"/>
</dbReference>
<dbReference type="EMBL" id="JAJSOF020000033">
    <property type="protein sequence ID" value="KAJ4430203.1"/>
    <property type="molecule type" value="Genomic_DNA"/>
</dbReference>
<feature type="domain" description="Reverse transcriptase" evidence="1">
    <location>
        <begin position="1"/>
        <end position="180"/>
    </location>
</feature>
<protein>
    <recommendedName>
        <fullName evidence="1">Reverse transcriptase domain-containing protein</fullName>
    </recommendedName>
</protein>
<accession>A0ABQ8S8C1</accession>
<organism evidence="2 3">
    <name type="scientific">Periplaneta americana</name>
    <name type="common">American cockroach</name>
    <name type="synonym">Blatta americana</name>
    <dbReference type="NCBI Taxonomy" id="6978"/>
    <lineage>
        <taxon>Eukaryota</taxon>
        <taxon>Metazoa</taxon>
        <taxon>Ecdysozoa</taxon>
        <taxon>Arthropoda</taxon>
        <taxon>Hexapoda</taxon>
        <taxon>Insecta</taxon>
        <taxon>Pterygota</taxon>
        <taxon>Neoptera</taxon>
        <taxon>Polyneoptera</taxon>
        <taxon>Dictyoptera</taxon>
        <taxon>Blattodea</taxon>
        <taxon>Blattoidea</taxon>
        <taxon>Blattidae</taxon>
        <taxon>Blattinae</taxon>
        <taxon>Periplaneta</taxon>
    </lineage>
</organism>
<gene>
    <name evidence="2" type="ORF">ANN_22413</name>
</gene>
<dbReference type="PANTHER" id="PTHR47027:SF20">
    <property type="entry name" value="REVERSE TRANSCRIPTASE-LIKE PROTEIN WITH RNA-DIRECTED DNA POLYMERASE DOMAIN"/>
    <property type="match status" value="1"/>
</dbReference>